<accession>W3WTP0</accession>
<feature type="compositionally biased region" description="Polar residues" evidence="1">
    <location>
        <begin position="133"/>
        <end position="142"/>
    </location>
</feature>
<evidence type="ECO:0000313" key="3">
    <source>
        <dbReference type="Proteomes" id="UP000030651"/>
    </source>
</evidence>
<proteinExistence type="predicted"/>
<evidence type="ECO:0000313" key="2">
    <source>
        <dbReference type="EMBL" id="ETS77210.1"/>
    </source>
</evidence>
<dbReference type="AlphaFoldDB" id="W3WTP0"/>
<keyword evidence="3" id="KW-1185">Reference proteome</keyword>
<gene>
    <name evidence="2" type="ORF">PFICI_11084</name>
</gene>
<dbReference type="HOGENOM" id="CLU_1678541_0_0_1"/>
<dbReference type="KEGG" id="pfy:PFICI_11084"/>
<dbReference type="EMBL" id="KI912116">
    <property type="protein sequence ID" value="ETS77210.1"/>
    <property type="molecule type" value="Genomic_DNA"/>
</dbReference>
<protein>
    <submittedName>
        <fullName evidence="2">Uncharacterized protein</fullName>
    </submittedName>
</protein>
<sequence>MAGPWPLGTGQAFVCVRARVVARSPQMLREQRAAGWVLQRAGQGRTGQSRAGGAKRAKIQKMLPDFELQGLSTWSLRRSADHRLFALGRYRSNNSTVVICKSGGNWYHRAVSGEAKYPVRTDTPQGGSGLPSGPNSTTTENRMGSPLTMQEGLCRTW</sequence>
<dbReference type="Proteomes" id="UP000030651">
    <property type="component" value="Unassembled WGS sequence"/>
</dbReference>
<evidence type="ECO:0000256" key="1">
    <source>
        <dbReference type="SAM" id="MobiDB-lite"/>
    </source>
</evidence>
<dbReference type="GeneID" id="19276097"/>
<name>W3WTP0_PESFW</name>
<feature type="region of interest" description="Disordered" evidence="1">
    <location>
        <begin position="118"/>
        <end position="152"/>
    </location>
</feature>
<dbReference type="InParanoid" id="W3WTP0"/>
<organism evidence="2 3">
    <name type="scientific">Pestalotiopsis fici (strain W106-1 / CGMCC3.15140)</name>
    <dbReference type="NCBI Taxonomy" id="1229662"/>
    <lineage>
        <taxon>Eukaryota</taxon>
        <taxon>Fungi</taxon>
        <taxon>Dikarya</taxon>
        <taxon>Ascomycota</taxon>
        <taxon>Pezizomycotina</taxon>
        <taxon>Sordariomycetes</taxon>
        <taxon>Xylariomycetidae</taxon>
        <taxon>Amphisphaeriales</taxon>
        <taxon>Sporocadaceae</taxon>
        <taxon>Pestalotiopsis</taxon>
    </lineage>
</organism>
<reference evidence="3" key="1">
    <citation type="journal article" date="2015" name="BMC Genomics">
        <title>Genomic and transcriptomic analysis of the endophytic fungus Pestalotiopsis fici reveals its lifestyle and high potential for synthesis of natural products.</title>
        <authorList>
            <person name="Wang X."/>
            <person name="Zhang X."/>
            <person name="Liu L."/>
            <person name="Xiang M."/>
            <person name="Wang W."/>
            <person name="Sun X."/>
            <person name="Che Y."/>
            <person name="Guo L."/>
            <person name="Liu G."/>
            <person name="Guo L."/>
            <person name="Wang C."/>
            <person name="Yin W.B."/>
            <person name="Stadler M."/>
            <person name="Zhang X."/>
            <person name="Liu X."/>
        </authorList>
    </citation>
    <scope>NUCLEOTIDE SEQUENCE [LARGE SCALE GENOMIC DNA]</scope>
    <source>
        <strain evidence="3">W106-1 / CGMCC3.15140</strain>
    </source>
</reference>
<dbReference type="RefSeq" id="XP_007837856.1">
    <property type="nucleotide sequence ID" value="XM_007839665.1"/>
</dbReference>